<dbReference type="InterPro" id="IPR002052">
    <property type="entry name" value="DNA_methylase_N6_adenine_CS"/>
</dbReference>
<comment type="caution">
    <text evidence="7">The sequence shown here is derived from an EMBL/GenBank/DDBJ whole genome shotgun (WGS) entry which is preliminary data.</text>
</comment>
<dbReference type="PANTHER" id="PTHR33841:SF1">
    <property type="entry name" value="DNA METHYLTRANSFERASE A"/>
    <property type="match status" value="1"/>
</dbReference>
<accession>A0A931PTF6</accession>
<evidence type="ECO:0000256" key="2">
    <source>
        <dbReference type="ARBA" id="ARBA00022603"/>
    </source>
</evidence>
<dbReference type="GO" id="GO:0032259">
    <property type="term" value="P:methylation"/>
    <property type="evidence" value="ECO:0007669"/>
    <property type="project" value="UniProtKB-KW"/>
</dbReference>
<dbReference type="InterPro" id="IPR003356">
    <property type="entry name" value="DNA_methylase_A-5"/>
</dbReference>
<evidence type="ECO:0000256" key="5">
    <source>
        <dbReference type="ARBA" id="ARBA00047942"/>
    </source>
</evidence>
<dbReference type="AlphaFoldDB" id="A0A931PTF6"/>
<dbReference type="PROSITE" id="PS00092">
    <property type="entry name" value="N6_MTASE"/>
    <property type="match status" value="1"/>
</dbReference>
<comment type="catalytic activity">
    <reaction evidence="5">
        <text>a 2'-deoxyadenosine in DNA + S-adenosyl-L-methionine = an N(6)-methyl-2'-deoxyadenosine in DNA + S-adenosyl-L-homocysteine + H(+)</text>
        <dbReference type="Rhea" id="RHEA:15197"/>
        <dbReference type="Rhea" id="RHEA-COMP:12418"/>
        <dbReference type="Rhea" id="RHEA-COMP:12419"/>
        <dbReference type="ChEBI" id="CHEBI:15378"/>
        <dbReference type="ChEBI" id="CHEBI:57856"/>
        <dbReference type="ChEBI" id="CHEBI:59789"/>
        <dbReference type="ChEBI" id="CHEBI:90615"/>
        <dbReference type="ChEBI" id="CHEBI:90616"/>
        <dbReference type="EC" id="2.1.1.72"/>
    </reaction>
</comment>
<protein>
    <recommendedName>
        <fullName evidence="1">site-specific DNA-methyltransferase (adenine-specific)</fullName>
        <ecNumber evidence="1">2.1.1.72</ecNumber>
    </recommendedName>
</protein>
<dbReference type="CDD" id="cd02440">
    <property type="entry name" value="AdoMet_MTases"/>
    <property type="match status" value="1"/>
</dbReference>
<dbReference type="GO" id="GO:0003677">
    <property type="term" value="F:DNA binding"/>
    <property type="evidence" value="ECO:0007669"/>
    <property type="project" value="InterPro"/>
</dbReference>
<dbReference type="Pfam" id="PF02384">
    <property type="entry name" value="N6_Mtase"/>
    <property type="match status" value="1"/>
</dbReference>
<dbReference type="InterPro" id="IPR050953">
    <property type="entry name" value="N4_N6_ade-DNA_methylase"/>
</dbReference>
<dbReference type="SUPFAM" id="SSF53335">
    <property type="entry name" value="S-adenosyl-L-methionine-dependent methyltransferases"/>
    <property type="match status" value="1"/>
</dbReference>
<keyword evidence="4" id="KW-0680">Restriction system</keyword>
<sequence length="459" mass="49518">MSLKLAPTNRHDSPKAERRKALGAYYTPPALVDHLIQTALGPVIEAACRQDDPARALSALRICDPACGAGAFLIPAARRLGEALAGVSGFDVDFALKEVTARCIVGWDIDPEAVRVCRRALARQAELDDSAVQVSCRDALWVGGEGMFDAILTNPPFLNAIERRKDSDACLRAAYPELGGTADCALYFLALADRLVRPDGWIGMVLPRAALGATAGDRLRRDMRHRPREIGLLAQSDSFDDADIYVTLATLGPAGPATVVDGARHASGELGDPNWWRGARTLLDGPATAQARSPSAAFQVEAGMTVGEAYIAARLAADEPAGAGQRLITTGMIGLGECRWGERPFRFLGRRLSYPRLAPSYEAPASLVRRLERSTRPKLIVAGLARCLRCYLDELGECQGFVSTYHVTVDGDALDQLRALQTFLHGEQASERFRRELGASALGGGSITLTKRFLQDLIR</sequence>
<dbReference type="GO" id="GO:0009307">
    <property type="term" value="P:DNA restriction-modification system"/>
    <property type="evidence" value="ECO:0007669"/>
    <property type="project" value="UniProtKB-KW"/>
</dbReference>
<evidence type="ECO:0000313" key="7">
    <source>
        <dbReference type="EMBL" id="MBI1756314.1"/>
    </source>
</evidence>
<gene>
    <name evidence="7" type="ORF">HYR64_04310</name>
</gene>
<dbReference type="Proteomes" id="UP000727962">
    <property type="component" value="Unassembled WGS sequence"/>
</dbReference>
<dbReference type="InterPro" id="IPR029063">
    <property type="entry name" value="SAM-dependent_MTases_sf"/>
</dbReference>
<proteinExistence type="predicted"/>
<evidence type="ECO:0000313" key="8">
    <source>
        <dbReference type="Proteomes" id="UP000727962"/>
    </source>
</evidence>
<evidence type="ECO:0000256" key="4">
    <source>
        <dbReference type="ARBA" id="ARBA00022747"/>
    </source>
</evidence>
<dbReference type="GO" id="GO:0009007">
    <property type="term" value="F:site-specific DNA-methyltransferase (adenine-specific) activity"/>
    <property type="evidence" value="ECO:0007669"/>
    <property type="project" value="UniProtKB-EC"/>
</dbReference>
<dbReference type="PRINTS" id="PR00507">
    <property type="entry name" value="N12N6MTFRASE"/>
</dbReference>
<dbReference type="PANTHER" id="PTHR33841">
    <property type="entry name" value="DNA METHYLTRANSFERASE YEEA-RELATED"/>
    <property type="match status" value="1"/>
</dbReference>
<name>A0A931PTF6_FIMGI</name>
<dbReference type="Gene3D" id="3.40.50.150">
    <property type="entry name" value="Vaccinia Virus protein VP39"/>
    <property type="match status" value="1"/>
</dbReference>
<feature type="domain" description="DNA methylase adenine-specific" evidence="6">
    <location>
        <begin position="18"/>
        <end position="214"/>
    </location>
</feature>
<evidence type="ECO:0000256" key="1">
    <source>
        <dbReference type="ARBA" id="ARBA00011900"/>
    </source>
</evidence>
<reference evidence="7" key="1">
    <citation type="submission" date="2020-07" db="EMBL/GenBank/DDBJ databases">
        <title>Huge and variable diversity of episymbiotic CPR bacteria and DPANN archaea in groundwater ecosystems.</title>
        <authorList>
            <person name="He C.Y."/>
            <person name="Keren R."/>
            <person name="Whittaker M."/>
            <person name="Farag I.F."/>
            <person name="Doudna J."/>
            <person name="Cate J.H.D."/>
            <person name="Banfield J.F."/>
        </authorList>
    </citation>
    <scope>NUCLEOTIDE SEQUENCE</scope>
    <source>
        <strain evidence="7">NC_groundwater_17_Pr7_B-0.1um_64_12</strain>
    </source>
</reference>
<keyword evidence="3" id="KW-0808">Transferase</keyword>
<evidence type="ECO:0000259" key="6">
    <source>
        <dbReference type="Pfam" id="PF02384"/>
    </source>
</evidence>
<organism evidence="7 8">
    <name type="scientific">Fimbriimonas ginsengisoli</name>
    <dbReference type="NCBI Taxonomy" id="1005039"/>
    <lineage>
        <taxon>Bacteria</taxon>
        <taxon>Bacillati</taxon>
        <taxon>Armatimonadota</taxon>
        <taxon>Fimbriimonadia</taxon>
        <taxon>Fimbriimonadales</taxon>
        <taxon>Fimbriimonadaceae</taxon>
        <taxon>Fimbriimonas</taxon>
    </lineage>
</organism>
<dbReference type="EC" id="2.1.1.72" evidence="1"/>
<evidence type="ECO:0000256" key="3">
    <source>
        <dbReference type="ARBA" id="ARBA00022679"/>
    </source>
</evidence>
<keyword evidence="2 7" id="KW-0489">Methyltransferase</keyword>
<dbReference type="EMBL" id="JACOSL010000028">
    <property type="protein sequence ID" value="MBI1756314.1"/>
    <property type="molecule type" value="Genomic_DNA"/>
</dbReference>
<dbReference type="GO" id="GO:0008170">
    <property type="term" value="F:N-methyltransferase activity"/>
    <property type="evidence" value="ECO:0007669"/>
    <property type="project" value="InterPro"/>
</dbReference>